<dbReference type="Proteomes" id="UP001154015">
    <property type="component" value="Unassembled WGS sequence"/>
</dbReference>
<accession>A0ABM9H9A3</accession>
<evidence type="ECO:0000256" key="1">
    <source>
        <dbReference type="SAM" id="MobiDB-lite"/>
    </source>
</evidence>
<feature type="compositionally biased region" description="Gly residues" evidence="1">
    <location>
        <begin position="57"/>
        <end position="70"/>
    </location>
</feature>
<feature type="region of interest" description="Disordered" evidence="1">
    <location>
        <begin position="1"/>
        <end position="83"/>
    </location>
</feature>
<evidence type="ECO:0000313" key="3">
    <source>
        <dbReference type="Proteomes" id="UP001154015"/>
    </source>
</evidence>
<name>A0ABM9H9A3_STRGL</name>
<dbReference type="EMBL" id="CAKXYP010000037">
    <property type="protein sequence ID" value="CAH9420248.1"/>
    <property type="molecule type" value="Genomic_DNA"/>
</dbReference>
<sequence>MHSAASSSLRWPGSPHGAGHNRIQRSSRSESSRHPTRAGLCGGGAGRARLPDRAGRGSAGGGARGRGNGLGTRLAAIGPRPVS</sequence>
<gene>
    <name evidence="2" type="ORF">SGL43_07306</name>
</gene>
<organism evidence="2 3">
    <name type="scientific">Streptomyces globisporus</name>
    <dbReference type="NCBI Taxonomy" id="1908"/>
    <lineage>
        <taxon>Bacteria</taxon>
        <taxon>Bacillati</taxon>
        <taxon>Actinomycetota</taxon>
        <taxon>Actinomycetes</taxon>
        <taxon>Kitasatosporales</taxon>
        <taxon>Streptomycetaceae</taxon>
        <taxon>Streptomyces</taxon>
    </lineage>
</organism>
<protein>
    <submittedName>
        <fullName evidence="2">Uncharacterized protein</fullName>
    </submittedName>
</protein>
<reference evidence="2" key="1">
    <citation type="submission" date="2022-03" db="EMBL/GenBank/DDBJ databases">
        <authorList>
            <person name="Leyn A S."/>
        </authorList>
    </citation>
    <scope>NUCLEOTIDE SEQUENCE</scope>
    <source>
        <strain evidence="2">Streptomyces globisporus 4-3</strain>
    </source>
</reference>
<keyword evidence="3" id="KW-1185">Reference proteome</keyword>
<evidence type="ECO:0000313" key="2">
    <source>
        <dbReference type="EMBL" id="CAH9420248.1"/>
    </source>
</evidence>
<proteinExistence type="predicted"/>
<comment type="caution">
    <text evidence="2">The sequence shown here is derived from an EMBL/GenBank/DDBJ whole genome shotgun (WGS) entry which is preliminary data.</text>
</comment>